<keyword evidence="9" id="KW-1185">Reference proteome</keyword>
<dbReference type="InterPro" id="IPR020846">
    <property type="entry name" value="MFS_dom"/>
</dbReference>
<feature type="transmembrane region" description="Helical" evidence="6">
    <location>
        <begin position="145"/>
        <end position="167"/>
    </location>
</feature>
<feature type="transmembrane region" description="Helical" evidence="6">
    <location>
        <begin position="173"/>
        <end position="194"/>
    </location>
</feature>
<dbReference type="InterPro" id="IPR036259">
    <property type="entry name" value="MFS_trans_sf"/>
</dbReference>
<evidence type="ECO:0000256" key="3">
    <source>
        <dbReference type="ARBA" id="ARBA00022692"/>
    </source>
</evidence>
<feature type="domain" description="Major facilitator superfamily (MFS) profile" evidence="7">
    <location>
        <begin position="1"/>
        <end position="434"/>
    </location>
</feature>
<feature type="transmembrane region" description="Helical" evidence="6">
    <location>
        <begin position="206"/>
        <end position="224"/>
    </location>
</feature>
<evidence type="ECO:0000313" key="9">
    <source>
        <dbReference type="Proteomes" id="UP000647017"/>
    </source>
</evidence>
<evidence type="ECO:0000256" key="6">
    <source>
        <dbReference type="SAM" id="Phobius"/>
    </source>
</evidence>
<gene>
    <name evidence="8" type="ORF">Van01_16010</name>
</gene>
<protein>
    <recommendedName>
        <fullName evidence="7">Major facilitator superfamily (MFS) profile domain-containing protein</fullName>
    </recommendedName>
</protein>
<dbReference type="PROSITE" id="PS50850">
    <property type="entry name" value="MFS"/>
    <property type="match status" value="1"/>
</dbReference>
<dbReference type="SUPFAM" id="SSF103473">
    <property type="entry name" value="MFS general substrate transporter"/>
    <property type="match status" value="1"/>
</dbReference>
<evidence type="ECO:0000313" key="8">
    <source>
        <dbReference type="EMBL" id="GIJ08387.1"/>
    </source>
</evidence>
<keyword evidence="4 6" id="KW-1133">Transmembrane helix</keyword>
<proteinExistence type="predicted"/>
<keyword evidence="2" id="KW-0813">Transport</keyword>
<accession>A0ABQ4HRV4</accession>
<feature type="transmembrane region" description="Helical" evidence="6">
    <location>
        <begin position="58"/>
        <end position="77"/>
    </location>
</feature>
<feature type="transmembrane region" description="Helical" evidence="6">
    <location>
        <begin position="358"/>
        <end position="380"/>
    </location>
</feature>
<evidence type="ECO:0000256" key="5">
    <source>
        <dbReference type="ARBA" id="ARBA00023136"/>
    </source>
</evidence>
<evidence type="ECO:0000256" key="1">
    <source>
        <dbReference type="ARBA" id="ARBA00004429"/>
    </source>
</evidence>
<dbReference type="EMBL" id="BOOZ01000006">
    <property type="protein sequence ID" value="GIJ08387.1"/>
    <property type="molecule type" value="Genomic_DNA"/>
</dbReference>
<dbReference type="InterPro" id="IPR011701">
    <property type="entry name" value="MFS"/>
</dbReference>
<organism evidence="8 9">
    <name type="scientific">Micromonospora andamanensis</name>
    <dbReference type="NCBI Taxonomy" id="1287068"/>
    <lineage>
        <taxon>Bacteria</taxon>
        <taxon>Bacillati</taxon>
        <taxon>Actinomycetota</taxon>
        <taxon>Actinomycetes</taxon>
        <taxon>Micromonosporales</taxon>
        <taxon>Micromonosporaceae</taxon>
        <taxon>Micromonospora</taxon>
    </lineage>
</organism>
<feature type="transmembrane region" description="Helical" evidence="6">
    <location>
        <begin position="269"/>
        <end position="290"/>
    </location>
</feature>
<dbReference type="PANTHER" id="PTHR23501:SF191">
    <property type="entry name" value="VACUOLAR BASIC AMINO ACID TRANSPORTER 4"/>
    <property type="match status" value="1"/>
</dbReference>
<feature type="transmembrane region" description="Helical" evidence="6">
    <location>
        <begin position="334"/>
        <end position="352"/>
    </location>
</feature>
<dbReference type="Proteomes" id="UP000647017">
    <property type="component" value="Unassembled WGS sequence"/>
</dbReference>
<name>A0ABQ4HRV4_9ACTN</name>
<feature type="transmembrane region" description="Helical" evidence="6">
    <location>
        <begin position="302"/>
        <end position="322"/>
    </location>
</feature>
<dbReference type="Gene3D" id="1.20.1250.20">
    <property type="entry name" value="MFS general substrate transporter like domains"/>
    <property type="match status" value="1"/>
</dbReference>
<dbReference type="PANTHER" id="PTHR23501">
    <property type="entry name" value="MAJOR FACILITATOR SUPERFAMILY"/>
    <property type="match status" value="1"/>
</dbReference>
<feature type="transmembrane region" description="Helical" evidence="6">
    <location>
        <begin position="89"/>
        <end position="112"/>
    </location>
</feature>
<reference evidence="8 9" key="1">
    <citation type="submission" date="2021-01" db="EMBL/GenBank/DDBJ databases">
        <title>Whole genome shotgun sequence of Verrucosispora andamanensis NBRC 109075.</title>
        <authorList>
            <person name="Komaki H."/>
            <person name="Tamura T."/>
        </authorList>
    </citation>
    <scope>NUCLEOTIDE SEQUENCE [LARGE SCALE GENOMIC DNA]</scope>
    <source>
        <strain evidence="8 9">NBRC 109075</strain>
    </source>
</reference>
<evidence type="ECO:0000259" key="7">
    <source>
        <dbReference type="PROSITE" id="PS50850"/>
    </source>
</evidence>
<evidence type="ECO:0000256" key="2">
    <source>
        <dbReference type="ARBA" id="ARBA00022448"/>
    </source>
</evidence>
<dbReference type="Pfam" id="PF07690">
    <property type="entry name" value="MFS_1"/>
    <property type="match status" value="1"/>
</dbReference>
<evidence type="ECO:0000256" key="4">
    <source>
        <dbReference type="ARBA" id="ARBA00022989"/>
    </source>
</evidence>
<comment type="caution">
    <text evidence="8">The sequence shown here is derived from an EMBL/GenBank/DDBJ whole genome shotgun (WGS) entry which is preliminary data.</text>
</comment>
<comment type="subcellular location">
    <subcellularLocation>
        <location evidence="1">Cell inner membrane</location>
        <topology evidence="1">Multi-pass membrane protein</topology>
    </subcellularLocation>
</comment>
<feature type="transmembrane region" description="Helical" evidence="6">
    <location>
        <begin position="392"/>
        <end position="410"/>
    </location>
</feature>
<keyword evidence="5 6" id="KW-0472">Membrane</keyword>
<feature type="transmembrane region" description="Helical" evidence="6">
    <location>
        <begin position="230"/>
        <end position="249"/>
    </location>
</feature>
<keyword evidence="3 6" id="KW-0812">Transmembrane</keyword>
<feature type="transmembrane region" description="Helical" evidence="6">
    <location>
        <begin position="118"/>
        <end position="138"/>
    </location>
</feature>
<sequence length="434" mass="42866">MSTHTSSWTSPGAGDTALGSRGAGWRWGALYGPAVYGVSAAAVALPATADHLANSGPALVWILTAYAVGVGIGAVTGGRLTDLWGTRPVLLTAAALLAAGTVTCASASTLAVVVCGRILLAIGSGATMAVALTATAGLPAARRPTALAAFGACLAGFSATAPLAGAIATHRSWQVALTLPVLSILAVPACFPLTTRLPHHRRSVDGVGVGLVTAAATGLLLLAQSAAQPSAATAVTAAATATITATLALRAHRRPHGFLPSGTLSAAWFWYAAATAGGVYGGLFAVLYAVPHVLAAQGYSTTDIGVLLLPGAVIGVLVARSAVRTARRVPPGRVLAVVSMMLAAGLGCAATNQRPWVLAATSTAAFTAAAVTQTLLTAYVTSRAAPHNRGGVLGLLLLATFLGGALGAAISAAQWPTAAAVLPVLGALAASRLR</sequence>